<evidence type="ECO:0000313" key="1">
    <source>
        <dbReference type="EMBL" id="VVP74272.1"/>
    </source>
</evidence>
<gene>
    <name evidence="1" type="ORF">PS918_01673</name>
</gene>
<protein>
    <submittedName>
        <fullName evidence="1">Uncharacterized protein</fullName>
    </submittedName>
</protein>
<proteinExistence type="predicted"/>
<name>A0A5E7RIG8_PSEFL</name>
<sequence length="210" mass="24172">MDDIEEYLSHLEGIIGQDAINQERIYLSGLSKEELEEKKAKFAFERTYEASYEQARQRQPIIWESVRKKTSETNVLIQIYNCTRNSFSMTNSTWNSEPGDLDIPPGNCIAFTLPGVLLRRINRANTSFRSSQVSHHFTYRSGDYAFDFSTASQLTMRYEAFSFGNTISVSRRHSIRSIGQSEILCDYLLEQNQSASPYSYAIAIKIRDPF</sequence>
<accession>A0A5E7RIG8</accession>
<dbReference type="AlphaFoldDB" id="A0A5E7RIG8"/>
<dbReference type="EMBL" id="CABVIY010000002">
    <property type="protein sequence ID" value="VVP74272.1"/>
    <property type="molecule type" value="Genomic_DNA"/>
</dbReference>
<dbReference type="OrthoDB" id="6893845at2"/>
<dbReference type="Proteomes" id="UP000326611">
    <property type="component" value="Unassembled WGS sequence"/>
</dbReference>
<organism evidence="1 2">
    <name type="scientific">Pseudomonas fluorescens</name>
    <dbReference type="NCBI Taxonomy" id="294"/>
    <lineage>
        <taxon>Bacteria</taxon>
        <taxon>Pseudomonadati</taxon>
        <taxon>Pseudomonadota</taxon>
        <taxon>Gammaproteobacteria</taxon>
        <taxon>Pseudomonadales</taxon>
        <taxon>Pseudomonadaceae</taxon>
        <taxon>Pseudomonas</taxon>
    </lineage>
</organism>
<dbReference type="RefSeq" id="WP_150769793.1">
    <property type="nucleotide sequence ID" value="NZ_CABVIY010000002.1"/>
</dbReference>
<evidence type="ECO:0000313" key="2">
    <source>
        <dbReference type="Proteomes" id="UP000326611"/>
    </source>
</evidence>
<reference evidence="1 2" key="1">
    <citation type="submission" date="2019-09" db="EMBL/GenBank/DDBJ databases">
        <authorList>
            <person name="Chandra G."/>
            <person name="Truman W A."/>
        </authorList>
    </citation>
    <scope>NUCLEOTIDE SEQUENCE [LARGE SCALE GENOMIC DNA]</scope>
    <source>
        <strain evidence="1">PS918</strain>
    </source>
</reference>